<name>A0AAV7X561_9NEOP</name>
<dbReference type="InterPro" id="IPR043502">
    <property type="entry name" value="DNA/RNA_pol_sf"/>
</dbReference>
<dbReference type="InterPro" id="IPR036691">
    <property type="entry name" value="Endo/exonu/phosph_ase_sf"/>
</dbReference>
<keyword evidence="3" id="KW-1185">Reference proteome</keyword>
<accession>A0AAV7X561</accession>
<gene>
    <name evidence="2" type="ORF">ONE63_011243</name>
</gene>
<proteinExistence type="predicted"/>
<evidence type="ECO:0000259" key="1">
    <source>
        <dbReference type="PROSITE" id="PS50878"/>
    </source>
</evidence>
<dbReference type="PANTHER" id="PTHR19446">
    <property type="entry name" value="REVERSE TRANSCRIPTASES"/>
    <property type="match status" value="1"/>
</dbReference>
<dbReference type="Pfam" id="PF00078">
    <property type="entry name" value="RVT_1"/>
    <property type="match status" value="1"/>
</dbReference>
<dbReference type="Proteomes" id="UP001075354">
    <property type="component" value="Unassembled WGS sequence"/>
</dbReference>
<dbReference type="PROSITE" id="PS50878">
    <property type="entry name" value="RT_POL"/>
    <property type="match status" value="1"/>
</dbReference>
<organism evidence="2 3">
    <name type="scientific">Megalurothrips usitatus</name>
    <name type="common">bean blossom thrips</name>
    <dbReference type="NCBI Taxonomy" id="439358"/>
    <lineage>
        <taxon>Eukaryota</taxon>
        <taxon>Metazoa</taxon>
        <taxon>Ecdysozoa</taxon>
        <taxon>Arthropoda</taxon>
        <taxon>Hexapoda</taxon>
        <taxon>Insecta</taxon>
        <taxon>Pterygota</taxon>
        <taxon>Neoptera</taxon>
        <taxon>Paraneoptera</taxon>
        <taxon>Thysanoptera</taxon>
        <taxon>Terebrantia</taxon>
        <taxon>Thripoidea</taxon>
        <taxon>Thripidae</taxon>
        <taxon>Megalurothrips</taxon>
    </lineage>
</organism>
<reference evidence="2" key="1">
    <citation type="submission" date="2022-12" db="EMBL/GenBank/DDBJ databases">
        <title>Chromosome-level genome assembly of the bean flower thrips Megalurothrips usitatus.</title>
        <authorList>
            <person name="Ma L."/>
            <person name="Liu Q."/>
            <person name="Li H."/>
            <person name="Cai W."/>
        </authorList>
    </citation>
    <scope>NUCLEOTIDE SEQUENCE</scope>
    <source>
        <strain evidence="2">Cailab_2022a</strain>
    </source>
</reference>
<sequence>MKIITINLCAATSAAKLEALRCFLVQHNAAVVLLQEVALPVLNIRGYAELVTVGEARRGTAILVRDDLELTPLLALPSGRGCAAKVAVSPRTAVDAALIKDTKAEILGVHAVMLEGVKQRAALDSVLQDEPVSVAHVTKAARRARQRHVKHVEDADGNFAGTAEEVKSTFLNYYKDKFRQQDSDGERWATSAVLAEVQRTVEDADNAALTTAFTAEEVLYALKKSPRGKSPGEDGLPAECYLAAWDVLGGVLTEVMNAMWAQRRVPPEVMQGVITLVPKVARPRAVKDFRPITLLDVDAKLLARLMVRRLGALDDKLLHPNQVRAGGARTMAGALCDLRDVISACGALRVPGAVLSIDFSGAFDAVHHDFLFEVLRRRGVAPHFVEVLQAMYGGATSQLQVNGELTQAFPVQRSVRQGCPLSALLFAVVLAVLLQYLDRRLQGLALANARMAVSAYADDAFFVLREAAEAAAVHAALSDFAVVAGLGVNVQKSGVLAVGTWDTAADVGFPYVETLKVLGVVFRPSIRLASRDNWASVLAGVRGVLRDNAARALGLSRRAAYVSTFALSKMWHVAQVLPVPKSVAADVTKAVRMFLWRGQLLTTSMAVACTPRCQGGLGVPAIEAKALALFTGRWQSVLVHDPDCFAGEWLHVLLGTFPLGQHQRRVWPAAWHFKAFHATRTSAAAAPPDVPARAAIHAIYSELVNAAPLTVPRVVAKAPGVQWRRVWENVRRREVPVNVQDSWWKAVHDLPATRHRLQRIGRSESRMCPTCAAPDTLAHRLARCVRVQDVWRRTQATLTRLLGTTATPRTLLQPDFTHDLPERRAVAAWVAGQHTHLVLQGVHRSAASFAAAVLRAKESTSQQQQLPQTFRSALEAFVN</sequence>
<dbReference type="SUPFAM" id="SSF56672">
    <property type="entry name" value="DNA/RNA polymerases"/>
    <property type="match status" value="1"/>
</dbReference>
<dbReference type="CDD" id="cd01650">
    <property type="entry name" value="RT_nLTR_like"/>
    <property type="match status" value="1"/>
</dbReference>
<dbReference type="EMBL" id="JAPTSV010000759">
    <property type="protein sequence ID" value="KAJ1519149.1"/>
    <property type="molecule type" value="Genomic_DNA"/>
</dbReference>
<protein>
    <recommendedName>
        <fullName evidence="1">Reverse transcriptase domain-containing protein</fullName>
    </recommendedName>
</protein>
<evidence type="ECO:0000313" key="3">
    <source>
        <dbReference type="Proteomes" id="UP001075354"/>
    </source>
</evidence>
<dbReference type="AlphaFoldDB" id="A0AAV7X561"/>
<dbReference type="InterPro" id="IPR000477">
    <property type="entry name" value="RT_dom"/>
</dbReference>
<evidence type="ECO:0000313" key="2">
    <source>
        <dbReference type="EMBL" id="KAJ1519149.1"/>
    </source>
</evidence>
<feature type="domain" description="Reverse transcriptase" evidence="1">
    <location>
        <begin position="258"/>
        <end position="522"/>
    </location>
</feature>
<dbReference type="SUPFAM" id="SSF56219">
    <property type="entry name" value="DNase I-like"/>
    <property type="match status" value="1"/>
</dbReference>
<dbReference type="GO" id="GO:0071897">
    <property type="term" value="P:DNA biosynthetic process"/>
    <property type="evidence" value="ECO:0007669"/>
    <property type="project" value="UniProtKB-ARBA"/>
</dbReference>
<comment type="caution">
    <text evidence="2">The sequence shown here is derived from an EMBL/GenBank/DDBJ whole genome shotgun (WGS) entry which is preliminary data.</text>
</comment>